<organism evidence="1 2">
    <name type="scientific">Protopolystoma xenopodis</name>
    <dbReference type="NCBI Taxonomy" id="117903"/>
    <lineage>
        <taxon>Eukaryota</taxon>
        <taxon>Metazoa</taxon>
        <taxon>Spiralia</taxon>
        <taxon>Lophotrochozoa</taxon>
        <taxon>Platyhelminthes</taxon>
        <taxon>Monogenea</taxon>
        <taxon>Polyopisthocotylea</taxon>
        <taxon>Polystomatidea</taxon>
        <taxon>Polystomatidae</taxon>
        <taxon>Protopolystoma</taxon>
    </lineage>
</organism>
<dbReference type="AlphaFoldDB" id="A0A448X4B9"/>
<accession>A0A448X4B9</accession>
<proteinExistence type="predicted"/>
<dbReference type="Proteomes" id="UP000784294">
    <property type="component" value="Unassembled WGS sequence"/>
</dbReference>
<sequence>TAFVDAYAEHHIHLTSEILLQSNSIGEPKTLEQSTSLRRFPPLEASVSPGPDLLNLLLLPPSSSDAHNDIPIGRFSSKNIRQSAEPCSQDESAANTSVNKAEKDKARLVYLSDDNDEVGFDLVAGLPFARLRRSQVPALHDALLTAWAAIKECRSVQSQLLQIETLKSPPNVDQKSLLKGSFMMTP</sequence>
<name>A0A448X4B9_9PLAT</name>
<gene>
    <name evidence="1" type="ORF">PXEA_LOCUS21136</name>
</gene>
<evidence type="ECO:0000313" key="2">
    <source>
        <dbReference type="Proteomes" id="UP000784294"/>
    </source>
</evidence>
<reference evidence="1" key="1">
    <citation type="submission" date="2018-11" db="EMBL/GenBank/DDBJ databases">
        <authorList>
            <consortium name="Pathogen Informatics"/>
        </authorList>
    </citation>
    <scope>NUCLEOTIDE SEQUENCE</scope>
</reference>
<feature type="non-terminal residue" evidence="1">
    <location>
        <position position="1"/>
    </location>
</feature>
<keyword evidence="2" id="KW-1185">Reference proteome</keyword>
<comment type="caution">
    <text evidence="1">The sequence shown here is derived from an EMBL/GenBank/DDBJ whole genome shotgun (WGS) entry which is preliminary data.</text>
</comment>
<dbReference type="EMBL" id="CAAALY010089148">
    <property type="protein sequence ID" value="VEL27696.1"/>
    <property type="molecule type" value="Genomic_DNA"/>
</dbReference>
<evidence type="ECO:0000313" key="1">
    <source>
        <dbReference type="EMBL" id="VEL27696.1"/>
    </source>
</evidence>
<protein>
    <submittedName>
        <fullName evidence="1">Uncharacterized protein</fullName>
    </submittedName>
</protein>